<dbReference type="PANTHER" id="PTHR43057">
    <property type="entry name" value="ARSENITE EFFLUX TRANSPORTER"/>
    <property type="match status" value="1"/>
</dbReference>
<feature type="transmembrane region" description="Helical" evidence="8">
    <location>
        <begin position="129"/>
        <end position="148"/>
    </location>
</feature>
<feature type="transmembrane region" description="Helical" evidence="8">
    <location>
        <begin position="163"/>
        <end position="181"/>
    </location>
</feature>
<dbReference type="EMBL" id="DUIH01000021">
    <property type="protein sequence ID" value="HIH70252.1"/>
    <property type="molecule type" value="Genomic_DNA"/>
</dbReference>
<dbReference type="InterPro" id="IPR004706">
    <property type="entry name" value="Arsenical-R_Acr3"/>
</dbReference>
<feature type="transmembrane region" description="Helical" evidence="8">
    <location>
        <begin position="15"/>
        <end position="31"/>
    </location>
</feature>
<feature type="transmembrane region" description="Helical" evidence="8">
    <location>
        <begin position="100"/>
        <end position="122"/>
    </location>
</feature>
<gene>
    <name evidence="9" type="ORF">HA299_06555</name>
</gene>
<dbReference type="InterPro" id="IPR002657">
    <property type="entry name" value="BilAc:Na_symport/Acr3"/>
</dbReference>
<evidence type="ECO:0000256" key="5">
    <source>
        <dbReference type="ARBA" id="ARBA00022692"/>
    </source>
</evidence>
<comment type="caution">
    <text evidence="9">The sequence shown here is derived from an EMBL/GenBank/DDBJ whole genome shotgun (WGS) entry which is preliminary data.</text>
</comment>
<feature type="transmembrane region" description="Helical" evidence="8">
    <location>
        <begin position="278"/>
        <end position="302"/>
    </location>
</feature>
<dbReference type="GO" id="GO:0015104">
    <property type="term" value="F:antimonite transmembrane transporter activity"/>
    <property type="evidence" value="ECO:0007669"/>
    <property type="project" value="TreeGrafter"/>
</dbReference>
<evidence type="ECO:0000313" key="10">
    <source>
        <dbReference type="Proteomes" id="UP000600363"/>
    </source>
</evidence>
<feature type="transmembrane region" description="Helical" evidence="8">
    <location>
        <begin position="71"/>
        <end position="94"/>
    </location>
</feature>
<dbReference type="Pfam" id="PF01758">
    <property type="entry name" value="SBF"/>
    <property type="match status" value="1"/>
</dbReference>
<dbReference type="PANTHER" id="PTHR43057:SF1">
    <property type="entry name" value="ARSENICAL-RESISTANCE PROTEIN 3"/>
    <property type="match status" value="1"/>
</dbReference>
<dbReference type="GO" id="GO:0015297">
    <property type="term" value="F:antiporter activity"/>
    <property type="evidence" value="ECO:0007669"/>
    <property type="project" value="InterPro"/>
</dbReference>
<evidence type="ECO:0000256" key="1">
    <source>
        <dbReference type="ARBA" id="ARBA00004651"/>
    </source>
</evidence>
<reference evidence="9" key="1">
    <citation type="journal article" date="2020" name="bioRxiv">
        <title>A rank-normalized archaeal taxonomy based on genome phylogeny resolves widespread incomplete and uneven classifications.</title>
        <authorList>
            <person name="Rinke C."/>
            <person name="Chuvochina M."/>
            <person name="Mussig A.J."/>
            <person name="Chaumeil P.-A."/>
            <person name="Waite D.W."/>
            <person name="Whitman W.B."/>
            <person name="Parks D.H."/>
            <person name="Hugenholtz P."/>
        </authorList>
    </citation>
    <scope>NUCLEOTIDE SEQUENCE</scope>
    <source>
        <strain evidence="9">UBA12518</strain>
    </source>
</reference>
<dbReference type="Proteomes" id="UP000600363">
    <property type="component" value="Unassembled WGS sequence"/>
</dbReference>
<evidence type="ECO:0000256" key="6">
    <source>
        <dbReference type="ARBA" id="ARBA00022989"/>
    </source>
</evidence>
<evidence type="ECO:0000256" key="4">
    <source>
        <dbReference type="ARBA" id="ARBA00022475"/>
    </source>
</evidence>
<accession>A0A832RVL5</accession>
<proteinExistence type="inferred from homology"/>
<keyword evidence="7 8" id="KW-0472">Membrane</keyword>
<evidence type="ECO:0000256" key="8">
    <source>
        <dbReference type="SAM" id="Phobius"/>
    </source>
</evidence>
<keyword evidence="6 8" id="KW-1133">Transmembrane helix</keyword>
<comment type="similarity">
    <text evidence="2">Belongs to the arsenical resistance-3 (ACR3) (TC 2.A.59) family.</text>
</comment>
<evidence type="ECO:0000256" key="2">
    <source>
        <dbReference type="ARBA" id="ARBA00010110"/>
    </source>
</evidence>
<name>A0A832RVL5_9EURY</name>
<evidence type="ECO:0000313" key="9">
    <source>
        <dbReference type="EMBL" id="HIH70252.1"/>
    </source>
</evidence>
<dbReference type="InterPro" id="IPR038770">
    <property type="entry name" value="Na+/solute_symporter_sf"/>
</dbReference>
<dbReference type="GO" id="GO:0015105">
    <property type="term" value="F:arsenite transmembrane transporter activity"/>
    <property type="evidence" value="ECO:0007669"/>
    <property type="project" value="TreeGrafter"/>
</dbReference>
<protein>
    <submittedName>
        <fullName evidence="9">Arsenic resistance protein</fullName>
    </submittedName>
</protein>
<feature type="transmembrane region" description="Helical" evidence="8">
    <location>
        <begin position="37"/>
        <end position="59"/>
    </location>
</feature>
<dbReference type="RefSeq" id="WP_042684651.1">
    <property type="nucleotide sequence ID" value="NZ_DUIH01000021.1"/>
</dbReference>
<organism evidence="9 10">
    <name type="scientific">Methermicoccus shengliensis</name>
    <dbReference type="NCBI Taxonomy" id="660064"/>
    <lineage>
        <taxon>Archaea</taxon>
        <taxon>Methanobacteriati</taxon>
        <taxon>Methanobacteriota</taxon>
        <taxon>Stenosarchaea group</taxon>
        <taxon>Methanomicrobia</taxon>
        <taxon>Methanosarcinales</taxon>
        <taxon>Methermicoccaceae</taxon>
        <taxon>Methermicoccus</taxon>
    </lineage>
</organism>
<evidence type="ECO:0000256" key="7">
    <source>
        <dbReference type="ARBA" id="ARBA00023136"/>
    </source>
</evidence>
<feature type="transmembrane region" description="Helical" evidence="8">
    <location>
        <begin position="240"/>
        <end position="257"/>
    </location>
</feature>
<keyword evidence="5 8" id="KW-0812">Transmembrane</keyword>
<keyword evidence="4" id="KW-1003">Cell membrane</keyword>
<keyword evidence="3" id="KW-0813">Transport</keyword>
<comment type="subcellular location">
    <subcellularLocation>
        <location evidence="1">Cell membrane</location>
        <topology evidence="1">Multi-pass membrane protein</topology>
    </subcellularLocation>
</comment>
<evidence type="ECO:0000256" key="3">
    <source>
        <dbReference type="ARBA" id="ARBA00022448"/>
    </source>
</evidence>
<feature type="transmembrane region" description="Helical" evidence="8">
    <location>
        <begin position="202"/>
        <end position="220"/>
    </location>
</feature>
<sequence length="325" mass="34634">MGSVGGVAQHITRHLEFYFLLSLLMGVVAGYGHDLEWLKSLVPLALFLMLYPMMVNLDIERIRGVVKNSRTVGLALVLNFVVSPLLMAALVYAFGIPGELAAGLLLIGMTPCAGMVIAFTGLSRGNVEAAVVLVAASLLIAVGMVPLWSKVLIGMFLPVPTRLIAQTILLVIVLPLVGGDLTRRLIIRRRGYEGYVAMKESFSAFASFGLLLIFFIIFSINSRAILSEPWIVARLAAPSALFYLLLLAVALSMGRLAGMSWADRVALAFSTAAKNQSIAIALALMAFGHTAALAVAVGGPLIQAPIMLSYVRYNKSHPPSVPSGA</sequence>
<dbReference type="AlphaFoldDB" id="A0A832RVL5"/>
<dbReference type="Gene3D" id="1.20.1530.20">
    <property type="match status" value="1"/>
</dbReference>
<dbReference type="GO" id="GO:0005886">
    <property type="term" value="C:plasma membrane"/>
    <property type="evidence" value="ECO:0007669"/>
    <property type="project" value="UniProtKB-SubCell"/>
</dbReference>